<organism evidence="1 2">
    <name type="scientific">Mycobacterium deserti</name>
    <dbReference type="NCBI Taxonomy" id="2978347"/>
    <lineage>
        <taxon>Bacteria</taxon>
        <taxon>Bacillati</taxon>
        <taxon>Actinomycetota</taxon>
        <taxon>Actinomycetes</taxon>
        <taxon>Mycobacteriales</taxon>
        <taxon>Mycobacteriaceae</taxon>
        <taxon>Mycobacterium</taxon>
    </lineage>
</organism>
<proteinExistence type="predicted"/>
<gene>
    <name evidence="1" type="ORF">N4S67_02045</name>
</gene>
<dbReference type="RefSeq" id="WP_260991270.1">
    <property type="nucleotide sequence ID" value="NZ_JAODWD010000001.1"/>
</dbReference>
<dbReference type="Proteomes" id="UP001206639">
    <property type="component" value="Unassembled WGS sequence"/>
</dbReference>
<sequence>MTEPQTTRREATDPFGEWASSKDVLMSYRYLASAPRPIDRTHAENALHLRRDLRTAGGAMLAAPLAIAMLDAAGVNVDPVNILALTQINLTVIDHGQGIDDVFMAGRVATEARSQIFTEAVIHHASDRERIVGFGSANWSVICPTPEGFAYPEPGAGVDESDDLPPLWQAYTGNRRADGLLEIPGLRPEIGAERLHHGPMLVVTEAAAIDAGSRALGTDDVGVDQLTMTIVAPGRTGPFVAMPVSVGTSGDSAACRIELRDNGRAGRVVATCVVRISRLRRYLHGG</sequence>
<evidence type="ECO:0008006" key="3">
    <source>
        <dbReference type="Google" id="ProtNLM"/>
    </source>
</evidence>
<name>A0ABT2M4K5_9MYCO</name>
<protein>
    <recommendedName>
        <fullName evidence="3">Dehydrogenase (DH) domain-containing protein</fullName>
    </recommendedName>
</protein>
<evidence type="ECO:0000313" key="1">
    <source>
        <dbReference type="EMBL" id="MCT7657201.1"/>
    </source>
</evidence>
<evidence type="ECO:0000313" key="2">
    <source>
        <dbReference type="Proteomes" id="UP001206639"/>
    </source>
</evidence>
<dbReference type="EMBL" id="JAODWD010000001">
    <property type="protein sequence ID" value="MCT7657201.1"/>
    <property type="molecule type" value="Genomic_DNA"/>
</dbReference>
<comment type="caution">
    <text evidence="1">The sequence shown here is derived from an EMBL/GenBank/DDBJ whole genome shotgun (WGS) entry which is preliminary data.</text>
</comment>
<reference evidence="2" key="1">
    <citation type="submission" date="2023-07" db="EMBL/GenBank/DDBJ databases">
        <authorList>
            <person name="Deng Y."/>
            <person name="Zhang Y.-Q."/>
        </authorList>
    </citation>
    <scope>NUCLEOTIDE SEQUENCE [LARGE SCALE GENOMIC DNA]</scope>
    <source>
        <strain evidence="2">CPCC 205710</strain>
    </source>
</reference>
<accession>A0ABT2M4K5</accession>
<keyword evidence="2" id="KW-1185">Reference proteome</keyword>